<evidence type="ECO:0000256" key="1">
    <source>
        <dbReference type="SAM" id="Phobius"/>
    </source>
</evidence>
<accession>A0A967AUL0</accession>
<feature type="transmembrane region" description="Helical" evidence="1">
    <location>
        <begin position="298"/>
        <end position="323"/>
    </location>
</feature>
<dbReference type="AlphaFoldDB" id="A0A967AUL0"/>
<feature type="transmembrane region" description="Helical" evidence="1">
    <location>
        <begin position="267"/>
        <end position="286"/>
    </location>
</feature>
<feature type="domain" description="Phospholipid/glycerol acyltransferase" evidence="2">
    <location>
        <begin position="38"/>
        <end position="165"/>
    </location>
</feature>
<dbReference type="Pfam" id="PF01553">
    <property type="entry name" value="Acyltransferase"/>
    <property type="match status" value="1"/>
</dbReference>
<dbReference type="EMBL" id="VIKU02000001">
    <property type="protein sequence ID" value="NHF57882.1"/>
    <property type="molecule type" value="Genomic_DNA"/>
</dbReference>
<dbReference type="Proteomes" id="UP000707206">
    <property type="component" value="Unassembled WGS sequence"/>
</dbReference>
<protein>
    <submittedName>
        <fullName evidence="3">Glycerol acyltransferase</fullName>
    </submittedName>
</protein>
<comment type="caution">
    <text evidence="3">The sequence shown here is derived from an EMBL/GenBank/DDBJ whole genome shotgun (WGS) entry which is preliminary data.</text>
</comment>
<dbReference type="InterPro" id="IPR052744">
    <property type="entry name" value="GPAT/DAPAT"/>
</dbReference>
<keyword evidence="4" id="KW-1185">Reference proteome</keyword>
<dbReference type="RefSeq" id="WP_166204723.1">
    <property type="nucleotide sequence ID" value="NZ_VIKU02000001.1"/>
</dbReference>
<dbReference type="CDD" id="cd07992">
    <property type="entry name" value="LPLAT_AAK14816-like"/>
    <property type="match status" value="1"/>
</dbReference>
<name>A0A967AUL0_9FLAO</name>
<dbReference type="SUPFAM" id="SSF69593">
    <property type="entry name" value="Glycerol-3-phosphate (1)-acyltransferase"/>
    <property type="match status" value="1"/>
</dbReference>
<evidence type="ECO:0000313" key="4">
    <source>
        <dbReference type="Proteomes" id="UP000707206"/>
    </source>
</evidence>
<dbReference type="GO" id="GO:0004366">
    <property type="term" value="F:glycerol-3-phosphate O-acyltransferase activity"/>
    <property type="evidence" value="ECO:0007669"/>
    <property type="project" value="TreeGrafter"/>
</dbReference>
<evidence type="ECO:0000313" key="3">
    <source>
        <dbReference type="EMBL" id="NHF57882.1"/>
    </source>
</evidence>
<reference evidence="3" key="1">
    <citation type="submission" date="2019-07" db="EMBL/GenBank/DDBJ databases">
        <authorList>
            <person name="De-Chao Zhang Q."/>
        </authorList>
    </citation>
    <scope>NUCLEOTIDE SEQUENCE</scope>
    <source>
        <strain evidence="3">TP-CH-4</strain>
    </source>
</reference>
<gene>
    <name evidence="3" type="ORF">FK220_000915</name>
</gene>
<dbReference type="GO" id="GO:0008654">
    <property type="term" value="P:phospholipid biosynthetic process"/>
    <property type="evidence" value="ECO:0007669"/>
    <property type="project" value="TreeGrafter"/>
</dbReference>
<keyword evidence="1" id="KW-1133">Transmembrane helix</keyword>
<organism evidence="3 4">
    <name type="scientific">Pelagihabitans pacificus</name>
    <dbReference type="NCBI Taxonomy" id="2696054"/>
    <lineage>
        <taxon>Bacteria</taxon>
        <taxon>Pseudomonadati</taxon>
        <taxon>Bacteroidota</taxon>
        <taxon>Flavobacteriia</taxon>
        <taxon>Flavobacteriales</taxon>
        <taxon>Flavobacteriaceae</taxon>
        <taxon>Pelagihabitans</taxon>
    </lineage>
</organism>
<dbReference type="PANTHER" id="PTHR31605:SF0">
    <property type="entry name" value="GLYCEROL-3-PHOSPHATE O-ACYLTRANSFERASE 1"/>
    <property type="match status" value="1"/>
</dbReference>
<dbReference type="SMART" id="SM00563">
    <property type="entry name" value="PlsC"/>
    <property type="match status" value="1"/>
</dbReference>
<reference evidence="3" key="2">
    <citation type="submission" date="2020-03" db="EMBL/GenBank/DDBJ databases">
        <title>Flavobacteriaceae bacterium strain TP-CH-4, a member of the family Flavobacteriaceae isolated from a deep-sea seamount.</title>
        <authorList>
            <person name="Zhang D.-C."/>
        </authorList>
    </citation>
    <scope>NUCLEOTIDE SEQUENCE</scope>
    <source>
        <strain evidence="3">TP-CH-4</strain>
    </source>
</reference>
<dbReference type="PANTHER" id="PTHR31605">
    <property type="entry name" value="GLYCEROL-3-PHOSPHATE O-ACYLTRANSFERASE 1"/>
    <property type="match status" value="1"/>
</dbReference>
<keyword evidence="3" id="KW-0808">Transferase</keyword>
<evidence type="ECO:0000259" key="2">
    <source>
        <dbReference type="SMART" id="SM00563"/>
    </source>
</evidence>
<keyword evidence="1" id="KW-0472">Membrane</keyword>
<sequence>MRNLGYSILKFWIKSGFYLYYGKIQISGLEKVPKDKPVLFLPNHQSALMDVLLLAVDCGRKPYFLTRSDVFRKTWLKRFFTYLRMIPIYRIRDGREALKNNDAVFARCAEILERNQAILMFPEANHNIKRRVRPLSKGFTRILFGALDKTPNLDIQLVPVGLNYRSNTGFPDQVAVQFGSAIPVLPLYDKSNIHTSTNTIKALVAERISGLTTHIDDEATYDVTVGRLDALGVDYLKPSEVNDTIGRLPHMDRGKTSLPVVNGLKPLYKGIFVLANLPVVLLWWGWMKPKVWEREFTATIRFAFSLLALPAYYLFLFLSIALLLNPWTAIYSLLGLFLFNWAYVKLS</sequence>
<keyword evidence="3" id="KW-0012">Acyltransferase</keyword>
<dbReference type="InterPro" id="IPR002123">
    <property type="entry name" value="Plipid/glycerol_acylTrfase"/>
</dbReference>
<proteinExistence type="predicted"/>
<keyword evidence="1" id="KW-0812">Transmembrane</keyword>
<dbReference type="GO" id="GO:0016287">
    <property type="term" value="F:glycerone-phosphate O-acyltransferase activity"/>
    <property type="evidence" value="ECO:0007669"/>
    <property type="project" value="TreeGrafter"/>
</dbReference>
<feature type="transmembrane region" description="Helical" evidence="1">
    <location>
        <begin position="329"/>
        <end position="346"/>
    </location>
</feature>